<dbReference type="Gene3D" id="1.10.287.950">
    <property type="entry name" value="Methyl-accepting chemotaxis protein"/>
    <property type="match status" value="1"/>
</dbReference>
<evidence type="ECO:0000259" key="8">
    <source>
        <dbReference type="PROSITE" id="PS50192"/>
    </source>
</evidence>
<dbReference type="SUPFAM" id="SSF58104">
    <property type="entry name" value="Methyl-accepting chemotaxis protein (MCP) signaling domain"/>
    <property type="match status" value="1"/>
</dbReference>
<keyword evidence="2" id="KW-1003">Cell membrane</keyword>
<evidence type="ECO:0000259" key="9">
    <source>
        <dbReference type="PROSITE" id="PS50885"/>
    </source>
</evidence>
<protein>
    <submittedName>
        <fullName evidence="10">Methyl-accepting chemotaxis protein</fullName>
    </submittedName>
</protein>
<evidence type="ECO:0000256" key="5">
    <source>
        <dbReference type="PROSITE-ProRule" id="PRU00284"/>
    </source>
</evidence>
<dbReference type="Proteomes" id="UP000198838">
    <property type="component" value="Unassembled WGS sequence"/>
</dbReference>
<evidence type="ECO:0000256" key="4">
    <source>
        <dbReference type="ARBA" id="ARBA00029447"/>
    </source>
</evidence>
<dbReference type="GO" id="GO:0005886">
    <property type="term" value="C:plasma membrane"/>
    <property type="evidence" value="ECO:0007669"/>
    <property type="project" value="UniProtKB-SubCell"/>
</dbReference>
<dbReference type="AlphaFoldDB" id="A0A1I0YYI0"/>
<proteinExistence type="inferred from homology"/>
<keyword evidence="6" id="KW-1133">Transmembrane helix</keyword>
<name>A0A1I0YYI0_9FIRM</name>
<feature type="transmembrane region" description="Helical" evidence="6">
    <location>
        <begin position="203"/>
        <end position="224"/>
    </location>
</feature>
<dbReference type="EMBL" id="FOJY01000011">
    <property type="protein sequence ID" value="SFB17268.1"/>
    <property type="molecule type" value="Genomic_DNA"/>
</dbReference>
<feature type="domain" description="HAMP" evidence="9">
    <location>
        <begin position="227"/>
        <end position="285"/>
    </location>
</feature>
<evidence type="ECO:0000256" key="6">
    <source>
        <dbReference type="SAM" id="Phobius"/>
    </source>
</evidence>
<feature type="domain" description="Methyl-accepting transducer" evidence="7">
    <location>
        <begin position="311"/>
        <end position="569"/>
    </location>
</feature>
<dbReference type="PROSITE" id="PS50192">
    <property type="entry name" value="T_SNARE"/>
    <property type="match status" value="1"/>
</dbReference>
<comment type="subcellular location">
    <subcellularLocation>
        <location evidence="1">Cell inner membrane</location>
        <topology evidence="1">Multi-pass membrane protein</topology>
    </subcellularLocation>
</comment>
<dbReference type="Pfam" id="PF00015">
    <property type="entry name" value="MCPsignal"/>
    <property type="match status" value="1"/>
</dbReference>
<keyword evidence="11" id="KW-1185">Reference proteome</keyword>
<dbReference type="SMART" id="SM00283">
    <property type="entry name" value="MA"/>
    <property type="match status" value="1"/>
</dbReference>
<feature type="domain" description="T-SNARE coiled-coil homology" evidence="8">
    <location>
        <begin position="302"/>
        <end position="364"/>
    </location>
</feature>
<keyword evidence="6" id="KW-0812">Transmembrane</keyword>
<dbReference type="PROSITE" id="PS50885">
    <property type="entry name" value="HAMP"/>
    <property type="match status" value="1"/>
</dbReference>
<dbReference type="OrthoDB" id="9760371at2"/>
<dbReference type="GO" id="GO:0007165">
    <property type="term" value="P:signal transduction"/>
    <property type="evidence" value="ECO:0007669"/>
    <property type="project" value="UniProtKB-KW"/>
</dbReference>
<reference evidence="10 11" key="1">
    <citation type="submission" date="2016-10" db="EMBL/GenBank/DDBJ databases">
        <authorList>
            <person name="de Groot N.N."/>
        </authorList>
    </citation>
    <scope>NUCLEOTIDE SEQUENCE [LARGE SCALE GENOMIC DNA]</scope>
    <source>
        <strain evidence="10 11">DSM 5522</strain>
    </source>
</reference>
<gene>
    <name evidence="10" type="ORF">SAMN05216249_11192</name>
</gene>
<dbReference type="PRINTS" id="PR00260">
    <property type="entry name" value="CHEMTRNSDUCR"/>
</dbReference>
<evidence type="ECO:0000313" key="10">
    <source>
        <dbReference type="EMBL" id="SFB17268.1"/>
    </source>
</evidence>
<organism evidence="10 11">
    <name type="scientific">Acetitomaculum ruminis DSM 5522</name>
    <dbReference type="NCBI Taxonomy" id="1120918"/>
    <lineage>
        <taxon>Bacteria</taxon>
        <taxon>Bacillati</taxon>
        <taxon>Bacillota</taxon>
        <taxon>Clostridia</taxon>
        <taxon>Lachnospirales</taxon>
        <taxon>Lachnospiraceae</taxon>
        <taxon>Acetitomaculum</taxon>
    </lineage>
</organism>
<dbReference type="RefSeq" id="WP_092872764.1">
    <property type="nucleotide sequence ID" value="NZ_FOJY01000011.1"/>
</dbReference>
<feature type="transmembrane region" description="Helical" evidence="6">
    <location>
        <begin position="20"/>
        <end position="42"/>
    </location>
</feature>
<dbReference type="PANTHER" id="PTHR32089:SF112">
    <property type="entry name" value="LYSOZYME-LIKE PROTEIN-RELATED"/>
    <property type="match status" value="1"/>
</dbReference>
<sequence length="592" mass="64140">MSKEKQTVGNNVPLYNRLAFRIGATYVSLLLVYIIAITVIILQISNLKTSCQNIVNEVYNVTTNVKDIEVDLKTIDNCGFGLAAAFDSYVNMGQVDNQTSTISSQITEIEESANAILEVTSSIPELENAINSFISDFAAYKSSYEGVIKAAGDNDKDTISVLVYGECSTSLTALTQDLEAVDEAVVAMNENVPNFLNERTHRILIVMNYIVATFIGIIVLFILLNYRTIVKPIKGIANEINIIITNIQKGKGDLTLRLNTKTETELILIKNGVNHFITTLQDIMKNVKDGTNILTNSSENMTSQVSRAHDSVTNTSAALEELSASMTDVSSITDLIGEKLDNVKESTESIDAEVNDGTTKAAEIKSEADAIKETASTKKENTGRKMQELSVVLEESVKDSEKVKQINELTNVILDIASQTNLLALNASIEAARAGEAGRGFAVVAEEISELAENSRQTAANIQLISNEVTKAVQTLSSNAIQVLDFINGTVLSDYDAFVDTGDKYQSTADLINNILGNISSQVEALNDVMKDMAGSIMSITDSVRESSKAINMSATNSQEIVNEIAGITEAVENNNEVTKQLTSNTSQFVNL</sequence>
<dbReference type="PROSITE" id="PS50111">
    <property type="entry name" value="CHEMOTAXIS_TRANSDUC_2"/>
    <property type="match status" value="1"/>
</dbReference>
<dbReference type="GO" id="GO:0006935">
    <property type="term" value="P:chemotaxis"/>
    <property type="evidence" value="ECO:0007669"/>
    <property type="project" value="InterPro"/>
</dbReference>
<dbReference type="PANTHER" id="PTHR32089">
    <property type="entry name" value="METHYL-ACCEPTING CHEMOTAXIS PROTEIN MCPB"/>
    <property type="match status" value="1"/>
</dbReference>
<accession>A0A1I0YYI0</accession>
<dbReference type="STRING" id="1120918.SAMN05216249_11192"/>
<evidence type="ECO:0000259" key="7">
    <source>
        <dbReference type="PROSITE" id="PS50111"/>
    </source>
</evidence>
<evidence type="ECO:0000256" key="2">
    <source>
        <dbReference type="ARBA" id="ARBA00022519"/>
    </source>
</evidence>
<dbReference type="GO" id="GO:0004888">
    <property type="term" value="F:transmembrane signaling receptor activity"/>
    <property type="evidence" value="ECO:0007669"/>
    <property type="project" value="InterPro"/>
</dbReference>
<comment type="similarity">
    <text evidence="4">Belongs to the methyl-accepting chemotaxis (MCP) protein family.</text>
</comment>
<dbReference type="InterPro" id="IPR003660">
    <property type="entry name" value="HAMP_dom"/>
</dbReference>
<dbReference type="InterPro" id="IPR004089">
    <property type="entry name" value="MCPsignal_dom"/>
</dbReference>
<keyword evidence="2" id="KW-0997">Cell inner membrane</keyword>
<dbReference type="InterPro" id="IPR004090">
    <property type="entry name" value="Chemotax_Me-accpt_rcpt"/>
</dbReference>
<evidence type="ECO:0000256" key="1">
    <source>
        <dbReference type="ARBA" id="ARBA00004429"/>
    </source>
</evidence>
<keyword evidence="6" id="KW-0472">Membrane</keyword>
<evidence type="ECO:0000313" key="11">
    <source>
        <dbReference type="Proteomes" id="UP000198838"/>
    </source>
</evidence>
<evidence type="ECO:0000256" key="3">
    <source>
        <dbReference type="ARBA" id="ARBA00023224"/>
    </source>
</evidence>
<keyword evidence="3 5" id="KW-0807">Transducer</keyword>
<dbReference type="InterPro" id="IPR000727">
    <property type="entry name" value="T_SNARE_dom"/>
</dbReference>